<accession>A0A929MSX7</accession>
<proteinExistence type="predicted"/>
<keyword evidence="1" id="KW-0472">Membrane</keyword>
<dbReference type="Pfam" id="PF20599">
    <property type="entry name" value="DUF6796"/>
    <property type="match status" value="1"/>
</dbReference>
<organism evidence="2 3">
    <name type="scientific">Abiotrophia defectiva</name>
    <name type="common">Streptococcus defectivus</name>
    <dbReference type="NCBI Taxonomy" id="46125"/>
    <lineage>
        <taxon>Bacteria</taxon>
        <taxon>Bacillati</taxon>
        <taxon>Bacillota</taxon>
        <taxon>Bacilli</taxon>
        <taxon>Lactobacillales</taxon>
        <taxon>Aerococcaceae</taxon>
        <taxon>Abiotrophia</taxon>
    </lineage>
</organism>
<evidence type="ECO:0000256" key="1">
    <source>
        <dbReference type="SAM" id="Phobius"/>
    </source>
</evidence>
<comment type="caution">
    <text evidence="2">The sequence shown here is derived from an EMBL/GenBank/DDBJ whole genome shotgun (WGS) entry which is preliminary data.</text>
</comment>
<dbReference type="EMBL" id="JABZFV010000047">
    <property type="protein sequence ID" value="MBF0934649.1"/>
    <property type="molecule type" value="Genomic_DNA"/>
</dbReference>
<dbReference type="AlphaFoldDB" id="A0A929MSX7"/>
<protein>
    <submittedName>
        <fullName evidence="2">Beta-carotene 15,15'-monooxygenase</fullName>
    </submittedName>
</protein>
<feature type="transmembrane region" description="Helical" evidence="1">
    <location>
        <begin position="208"/>
        <end position="229"/>
    </location>
</feature>
<keyword evidence="1" id="KW-1133">Transmembrane helix</keyword>
<evidence type="ECO:0000313" key="2">
    <source>
        <dbReference type="EMBL" id="MBF0934649.1"/>
    </source>
</evidence>
<feature type="transmembrane region" description="Helical" evidence="1">
    <location>
        <begin position="95"/>
        <end position="120"/>
    </location>
</feature>
<keyword evidence="1" id="KW-0812">Transmembrane</keyword>
<reference evidence="2" key="1">
    <citation type="submission" date="2020-04" db="EMBL/GenBank/DDBJ databases">
        <title>Deep metagenomics examines the oral microbiome during advanced dental caries in children, revealing novel taxa and co-occurrences with host molecules.</title>
        <authorList>
            <person name="Baker J.L."/>
            <person name="Morton J.T."/>
            <person name="Dinis M."/>
            <person name="Alvarez R."/>
            <person name="Tran N.C."/>
            <person name="Knight R."/>
            <person name="Edlund A."/>
        </authorList>
    </citation>
    <scope>NUCLEOTIDE SEQUENCE</scope>
    <source>
        <strain evidence="2">JCVI_23_bin.16</strain>
    </source>
</reference>
<dbReference type="Proteomes" id="UP000757900">
    <property type="component" value="Unassembled WGS sequence"/>
</dbReference>
<feature type="non-terminal residue" evidence="2">
    <location>
        <position position="230"/>
    </location>
</feature>
<dbReference type="InterPro" id="IPR046475">
    <property type="entry name" value="DUF6796"/>
</dbReference>
<feature type="transmembrane region" description="Helical" evidence="1">
    <location>
        <begin position="181"/>
        <end position="202"/>
    </location>
</feature>
<feature type="transmembrane region" description="Helical" evidence="1">
    <location>
        <begin position="151"/>
        <end position="169"/>
    </location>
</feature>
<feature type="transmembrane region" description="Helical" evidence="1">
    <location>
        <begin position="63"/>
        <end position="83"/>
    </location>
</feature>
<gene>
    <name evidence="2" type="ORF">HXK00_03260</name>
</gene>
<sequence>MTLVQASFLAGLFGALAWLVGDLLLVGFEPVTEEALAHYQTEGLTNLRLALYMRSGADRRLRWGVWLAQFSIWLPLLSLYGLWQMAQPVRGLAWAGLLCLLIGFSLSPLAHGAFYVIAILGKAYCGDYEETGKANKFLVEALNQANHLLNVTWLSALLVTYVGWALYGLAIVTGQTQWPTYFLLATPLVTTPIWLGISHYVIRRWTPLFNGAALNLAWVSFYALALWLLT</sequence>
<name>A0A929MSX7_ABIDE</name>
<evidence type="ECO:0000313" key="3">
    <source>
        <dbReference type="Proteomes" id="UP000757900"/>
    </source>
</evidence>